<dbReference type="Proteomes" id="UP001497535">
    <property type="component" value="Unassembled WGS sequence"/>
</dbReference>
<sequence>MELLPTQCQNFYLHCCSEMIFLPIAKSLIYELFNLLSTKCLNSYLPRVLAFIKTLSKCWLPLVWSLVYP</sequence>
<keyword evidence="2" id="KW-1185">Reference proteome</keyword>
<accession>A0ACB0XP63</accession>
<evidence type="ECO:0000313" key="2">
    <source>
        <dbReference type="Proteomes" id="UP001497535"/>
    </source>
</evidence>
<name>A0ACB0XP63_MELEN</name>
<gene>
    <name evidence="1" type="ORF">MENTE1834_LOCUS1767</name>
</gene>
<evidence type="ECO:0000313" key="1">
    <source>
        <dbReference type="EMBL" id="CAK5010958.1"/>
    </source>
</evidence>
<protein>
    <submittedName>
        <fullName evidence="1">Uncharacterized protein</fullName>
    </submittedName>
</protein>
<organism evidence="1 2">
    <name type="scientific">Meloidogyne enterolobii</name>
    <name type="common">Root-knot nematode worm</name>
    <name type="synonym">Meloidogyne mayaguensis</name>
    <dbReference type="NCBI Taxonomy" id="390850"/>
    <lineage>
        <taxon>Eukaryota</taxon>
        <taxon>Metazoa</taxon>
        <taxon>Ecdysozoa</taxon>
        <taxon>Nematoda</taxon>
        <taxon>Chromadorea</taxon>
        <taxon>Rhabditida</taxon>
        <taxon>Tylenchina</taxon>
        <taxon>Tylenchomorpha</taxon>
        <taxon>Tylenchoidea</taxon>
        <taxon>Meloidogynidae</taxon>
        <taxon>Meloidogyninae</taxon>
        <taxon>Meloidogyne</taxon>
    </lineage>
</organism>
<comment type="caution">
    <text evidence="1">The sequence shown here is derived from an EMBL/GenBank/DDBJ whole genome shotgun (WGS) entry which is preliminary data.</text>
</comment>
<proteinExistence type="predicted"/>
<dbReference type="EMBL" id="CAVMJV010000001">
    <property type="protein sequence ID" value="CAK5010958.1"/>
    <property type="molecule type" value="Genomic_DNA"/>
</dbReference>
<reference evidence="1" key="1">
    <citation type="submission" date="2023-11" db="EMBL/GenBank/DDBJ databases">
        <authorList>
            <person name="Poullet M."/>
        </authorList>
    </citation>
    <scope>NUCLEOTIDE SEQUENCE</scope>
    <source>
        <strain evidence="1">E1834</strain>
    </source>
</reference>